<dbReference type="Gene3D" id="3.60.60.10">
    <property type="entry name" value="Penicillin V Acylase, Chain A"/>
    <property type="match status" value="1"/>
</dbReference>
<dbReference type="InterPro" id="IPR005079">
    <property type="entry name" value="Peptidase_C45_hydrolase"/>
</dbReference>
<dbReference type="Gene3D" id="1.10.10.2120">
    <property type="match status" value="1"/>
</dbReference>
<sequence length="364" mass="38855">MTAPRSFPAVHCSGAPFSVGIAHGTRARAQVVANVAAYRQIFWEMSKLEWDAALGIAAQFADTLKLSHSAFMDEMNGIAEGAEVPFLHIVALNCRSEIALSNMTDGCSVFSWRKDEHQWLSQNWDWTPSVLDSLIHLTIDAYGPRPAMSFITEAGIIGKIGMNEHGVACALNAIRTPSLDTKLLPLHLFLRTVLEQPSLVACLTLIAALPGLASAGHILVADATGAVGVEAAPQGFVLLHEDERGMVHHTNHLVDAALSGRSHELVLAPDSHPRLALLKTLTTHVSAFAPSTAAIRGVLSDRSMGPEGVCRHQSSDGKGKGADTLFCITMDCTTRTGEVKCGVPDGDGSRTKMEVPRVLGVFTV</sequence>
<accession>A0A166T3S9</accession>
<organism evidence="2">
    <name type="scientific">Athelia psychrophila</name>
    <dbReference type="NCBI Taxonomy" id="1759441"/>
    <lineage>
        <taxon>Eukaryota</taxon>
        <taxon>Fungi</taxon>
        <taxon>Dikarya</taxon>
        <taxon>Basidiomycota</taxon>
        <taxon>Agaricomycotina</taxon>
        <taxon>Agaricomycetes</taxon>
        <taxon>Agaricomycetidae</taxon>
        <taxon>Atheliales</taxon>
        <taxon>Atheliaceae</taxon>
        <taxon>Athelia</taxon>
    </lineage>
</organism>
<dbReference type="STRING" id="436010.A0A166T3S9"/>
<protein>
    <recommendedName>
        <fullName evidence="1">Peptidase C45 hydrolase domain-containing protein</fullName>
    </recommendedName>
</protein>
<dbReference type="OrthoDB" id="189997at2759"/>
<evidence type="ECO:0000313" key="2">
    <source>
        <dbReference type="EMBL" id="KZP30155.1"/>
    </source>
</evidence>
<proteinExistence type="predicted"/>
<dbReference type="EMBL" id="KV417495">
    <property type="protein sequence ID" value="KZP30155.1"/>
    <property type="molecule type" value="Genomic_DNA"/>
</dbReference>
<dbReference type="InterPro" id="IPR047794">
    <property type="entry name" value="C45_proenzyme-like"/>
</dbReference>
<dbReference type="Pfam" id="PF03417">
    <property type="entry name" value="AAT"/>
    <property type="match status" value="1"/>
</dbReference>
<dbReference type="PANTHER" id="PTHR34180">
    <property type="entry name" value="PEPTIDASE C45"/>
    <property type="match status" value="1"/>
</dbReference>
<evidence type="ECO:0000259" key="1">
    <source>
        <dbReference type="Pfam" id="PF03417"/>
    </source>
</evidence>
<dbReference type="AlphaFoldDB" id="A0A166T3S9"/>
<name>A0A166T3S9_9AGAM</name>
<feature type="domain" description="Peptidase C45 hydrolase" evidence="1">
    <location>
        <begin position="112"/>
        <end position="339"/>
    </location>
</feature>
<reference evidence="2" key="1">
    <citation type="journal article" date="2016" name="Mol. Biol. Evol.">
        <title>Comparative Genomics of Early-Diverging Mushroom-Forming Fungi Provides Insights into the Origins of Lignocellulose Decay Capabilities.</title>
        <authorList>
            <person name="Nagy L.G."/>
            <person name="Riley R."/>
            <person name="Tritt A."/>
            <person name="Adam C."/>
            <person name="Daum C."/>
            <person name="Floudas D."/>
            <person name="Sun H."/>
            <person name="Yadav J.S."/>
            <person name="Pangilinan J."/>
            <person name="Larsson K.H."/>
            <person name="Matsuura K."/>
            <person name="Barry K."/>
            <person name="Labutti K."/>
            <person name="Kuo R."/>
            <person name="Ohm R.A."/>
            <person name="Bhattacharya S.S."/>
            <person name="Shirouzu T."/>
            <person name="Yoshinaga Y."/>
            <person name="Martin F.M."/>
            <person name="Grigoriev I.V."/>
            <person name="Hibbett D.S."/>
        </authorList>
    </citation>
    <scope>NUCLEOTIDE SEQUENCE [LARGE SCALE GENOMIC DNA]</scope>
    <source>
        <strain evidence="2">CBS 109695</strain>
    </source>
</reference>
<dbReference type="PANTHER" id="PTHR34180:SF1">
    <property type="entry name" value="BETA-ALANYL-DOPAMINE_CARCININE HYDROLASE"/>
    <property type="match status" value="1"/>
</dbReference>
<dbReference type="InterPro" id="IPR047801">
    <property type="entry name" value="Peptidase_C45"/>
</dbReference>
<dbReference type="NCBIfam" id="NF040521">
    <property type="entry name" value="C45_proenzyme"/>
    <property type="match status" value="1"/>
</dbReference>
<gene>
    <name evidence="2" type="ORF">FIBSPDRAFT_926653</name>
</gene>